<dbReference type="Pfam" id="PF04279">
    <property type="entry name" value="IspA"/>
    <property type="match status" value="1"/>
</dbReference>
<keyword evidence="1" id="KW-1133">Transmembrane helix</keyword>
<keyword evidence="1" id="KW-0812">Transmembrane</keyword>
<dbReference type="InterPro" id="IPR000086">
    <property type="entry name" value="NUDIX_hydrolase_dom"/>
</dbReference>
<dbReference type="Proteomes" id="UP000283387">
    <property type="component" value="Unassembled WGS sequence"/>
</dbReference>
<sequence>MNQQQLKLFKQLLPGFIPLFAFILIDEIWGTQAGLIAALVIGVGELAWVWVKEKRFERFVLFDTLLLLALGGVSLILHNEIFFKLKPGLVQLILCAVLAFSAYSKVNIVALMSQRYMRNMQVDDSQMQQMRASLKLMFWIFLAHTALVFYATFYLSDAAWAFISGGLFYILFGVVFLITFMKQKRQQKKQVQQLSEEEQLPAVDESGKVLGRVPRSVCHNGSKVLHPVVHLHVFNKTGGIYLQKRPMNKLIQPGKWDTAVGGHIAFGEDLETSLKREAWEEIGLKQFSAKLLKSYVWESEVERELVYVFTTNDFQGIHLHSDEVEEGRFWTRKQIAQNLGKGVFTPNFEHEYQLLFGA</sequence>
<keyword evidence="1" id="KW-0472">Membrane</keyword>
<gene>
    <name evidence="3" type="ORF">BC643_0822</name>
</gene>
<name>A0A419W4V7_9BACT</name>
<dbReference type="InterPro" id="IPR015797">
    <property type="entry name" value="NUDIX_hydrolase-like_dom_sf"/>
</dbReference>
<dbReference type="InterPro" id="IPR006008">
    <property type="entry name" value="YciB"/>
</dbReference>
<comment type="caution">
    <text evidence="3">The sequence shown here is derived from an EMBL/GenBank/DDBJ whole genome shotgun (WGS) entry which is preliminary data.</text>
</comment>
<dbReference type="PANTHER" id="PTHR10885">
    <property type="entry name" value="ISOPENTENYL-DIPHOSPHATE DELTA-ISOMERASE"/>
    <property type="match status" value="1"/>
</dbReference>
<dbReference type="SUPFAM" id="SSF55811">
    <property type="entry name" value="Nudix"/>
    <property type="match status" value="1"/>
</dbReference>
<dbReference type="PANTHER" id="PTHR10885:SF0">
    <property type="entry name" value="ISOPENTENYL-DIPHOSPHATE DELTA-ISOMERASE"/>
    <property type="match status" value="1"/>
</dbReference>
<dbReference type="RefSeq" id="WP_120271885.1">
    <property type="nucleotide sequence ID" value="NZ_RAPN01000001.1"/>
</dbReference>
<feature type="domain" description="Nudix hydrolase" evidence="2">
    <location>
        <begin position="224"/>
        <end position="358"/>
    </location>
</feature>
<evidence type="ECO:0000256" key="1">
    <source>
        <dbReference type="SAM" id="Phobius"/>
    </source>
</evidence>
<dbReference type="OrthoDB" id="9786032at2"/>
<dbReference type="CDD" id="cd04692">
    <property type="entry name" value="NUDIX_Hydrolase"/>
    <property type="match status" value="1"/>
</dbReference>
<feature type="transmembrane region" description="Helical" evidence="1">
    <location>
        <begin position="35"/>
        <end position="51"/>
    </location>
</feature>
<organism evidence="3 4">
    <name type="scientific">Mangrovibacterium diazotrophicum</name>
    <dbReference type="NCBI Taxonomy" id="1261403"/>
    <lineage>
        <taxon>Bacteria</taxon>
        <taxon>Pseudomonadati</taxon>
        <taxon>Bacteroidota</taxon>
        <taxon>Bacteroidia</taxon>
        <taxon>Marinilabiliales</taxon>
        <taxon>Prolixibacteraceae</taxon>
        <taxon>Mangrovibacterium</taxon>
    </lineage>
</organism>
<evidence type="ECO:0000313" key="4">
    <source>
        <dbReference type="Proteomes" id="UP000283387"/>
    </source>
</evidence>
<accession>A0A419W4V7</accession>
<dbReference type="GO" id="GO:0016853">
    <property type="term" value="F:isomerase activity"/>
    <property type="evidence" value="ECO:0007669"/>
    <property type="project" value="UniProtKB-KW"/>
</dbReference>
<evidence type="ECO:0000313" key="3">
    <source>
        <dbReference type="EMBL" id="RKD90482.1"/>
    </source>
</evidence>
<feature type="transmembrane region" description="Helical" evidence="1">
    <location>
        <begin position="58"/>
        <end position="77"/>
    </location>
</feature>
<dbReference type="Gene3D" id="3.90.79.10">
    <property type="entry name" value="Nucleoside Triphosphate Pyrophosphohydrolase"/>
    <property type="match status" value="1"/>
</dbReference>
<feature type="transmembrane region" description="Helical" evidence="1">
    <location>
        <begin position="89"/>
        <end position="111"/>
    </location>
</feature>
<dbReference type="PROSITE" id="PS51462">
    <property type="entry name" value="NUDIX"/>
    <property type="match status" value="1"/>
</dbReference>
<evidence type="ECO:0000259" key="2">
    <source>
        <dbReference type="PROSITE" id="PS51462"/>
    </source>
</evidence>
<protein>
    <submittedName>
        <fullName evidence="3">Isopentenyldiphosphate isomerase</fullName>
    </submittedName>
</protein>
<keyword evidence="3" id="KW-0413">Isomerase</keyword>
<dbReference type="EMBL" id="RAPN01000001">
    <property type="protein sequence ID" value="RKD90482.1"/>
    <property type="molecule type" value="Genomic_DNA"/>
</dbReference>
<feature type="transmembrane region" description="Helical" evidence="1">
    <location>
        <begin position="159"/>
        <end position="180"/>
    </location>
</feature>
<feature type="transmembrane region" description="Helical" evidence="1">
    <location>
        <begin position="132"/>
        <end position="153"/>
    </location>
</feature>
<dbReference type="Pfam" id="PF00293">
    <property type="entry name" value="NUDIX"/>
    <property type="match status" value="1"/>
</dbReference>
<reference evidence="3 4" key="1">
    <citation type="submission" date="2018-09" db="EMBL/GenBank/DDBJ databases">
        <title>Genomic Encyclopedia of Archaeal and Bacterial Type Strains, Phase II (KMG-II): from individual species to whole genera.</title>
        <authorList>
            <person name="Goeker M."/>
        </authorList>
    </citation>
    <scope>NUCLEOTIDE SEQUENCE [LARGE SCALE GENOMIC DNA]</scope>
    <source>
        <strain evidence="3 4">DSM 27148</strain>
    </source>
</reference>
<keyword evidence="4" id="KW-1185">Reference proteome</keyword>
<dbReference type="AlphaFoldDB" id="A0A419W4V7"/>
<dbReference type="GO" id="GO:0016020">
    <property type="term" value="C:membrane"/>
    <property type="evidence" value="ECO:0007669"/>
    <property type="project" value="InterPro"/>
</dbReference>
<proteinExistence type="predicted"/>